<feature type="domain" description="TonB-dependent receptor-like beta-barrel" evidence="11">
    <location>
        <begin position="398"/>
        <end position="981"/>
    </location>
</feature>
<dbReference type="PANTHER" id="PTHR47234">
    <property type="match status" value="1"/>
</dbReference>
<dbReference type="InterPro" id="IPR037066">
    <property type="entry name" value="Plug_dom_sf"/>
</dbReference>
<keyword evidence="5 9" id="KW-0798">TonB box</keyword>
<evidence type="ECO:0000256" key="6">
    <source>
        <dbReference type="ARBA" id="ARBA00023136"/>
    </source>
</evidence>
<dbReference type="PROSITE" id="PS52016">
    <property type="entry name" value="TONB_DEPENDENT_REC_3"/>
    <property type="match status" value="1"/>
</dbReference>
<keyword evidence="7 8" id="KW-0998">Cell outer membrane</keyword>
<evidence type="ECO:0000256" key="4">
    <source>
        <dbReference type="ARBA" id="ARBA00022692"/>
    </source>
</evidence>
<evidence type="ECO:0000256" key="7">
    <source>
        <dbReference type="ARBA" id="ARBA00023237"/>
    </source>
</evidence>
<comment type="caution">
    <text evidence="13">The sequence shown here is derived from an EMBL/GenBank/DDBJ whole genome shotgun (WGS) entry which is preliminary data.</text>
</comment>
<dbReference type="PANTHER" id="PTHR47234:SF2">
    <property type="entry name" value="TONB-DEPENDENT RECEPTOR"/>
    <property type="match status" value="1"/>
</dbReference>
<gene>
    <name evidence="13" type="ORF">ABID41_000607</name>
</gene>
<comment type="subcellular location">
    <subcellularLocation>
        <location evidence="1 8">Cell outer membrane</location>
        <topology evidence="1 8">Multi-pass membrane protein</topology>
    </subcellularLocation>
</comment>
<evidence type="ECO:0000313" key="13">
    <source>
        <dbReference type="EMBL" id="MET3525512.1"/>
    </source>
</evidence>
<protein>
    <submittedName>
        <fullName evidence="13">Outer membrane receptor protein involved in Fe transport</fullName>
    </submittedName>
</protein>
<dbReference type="Proteomes" id="UP001549110">
    <property type="component" value="Unassembled WGS sequence"/>
</dbReference>
<evidence type="ECO:0000256" key="9">
    <source>
        <dbReference type="RuleBase" id="RU003357"/>
    </source>
</evidence>
<dbReference type="EMBL" id="JBEPLU010000001">
    <property type="protein sequence ID" value="MET3525512.1"/>
    <property type="molecule type" value="Genomic_DNA"/>
</dbReference>
<dbReference type="InterPro" id="IPR012910">
    <property type="entry name" value="Plug_dom"/>
</dbReference>
<evidence type="ECO:0000256" key="3">
    <source>
        <dbReference type="ARBA" id="ARBA00022452"/>
    </source>
</evidence>
<feature type="signal peptide" evidence="10">
    <location>
        <begin position="1"/>
        <end position="28"/>
    </location>
</feature>
<dbReference type="Pfam" id="PF07715">
    <property type="entry name" value="Plug"/>
    <property type="match status" value="1"/>
</dbReference>
<evidence type="ECO:0000259" key="12">
    <source>
        <dbReference type="Pfam" id="PF07715"/>
    </source>
</evidence>
<evidence type="ECO:0000256" key="5">
    <source>
        <dbReference type="ARBA" id="ARBA00023077"/>
    </source>
</evidence>
<keyword evidence="4 8" id="KW-0812">Transmembrane</keyword>
<accession>A0ABV2EFF6</accession>
<feature type="chain" id="PRO_5045650318" evidence="10">
    <location>
        <begin position="29"/>
        <end position="1013"/>
    </location>
</feature>
<evidence type="ECO:0000313" key="14">
    <source>
        <dbReference type="Proteomes" id="UP001549110"/>
    </source>
</evidence>
<name>A0ABV2EFF6_9CAUL</name>
<dbReference type="Gene3D" id="2.40.170.20">
    <property type="entry name" value="TonB-dependent receptor, beta-barrel domain"/>
    <property type="match status" value="1"/>
</dbReference>
<dbReference type="Pfam" id="PF00593">
    <property type="entry name" value="TonB_dep_Rec_b-barrel"/>
    <property type="match status" value="1"/>
</dbReference>
<sequence length="1013" mass="108568">MSTRLPWRKAILATTALGTLSWAGAAAAQDNAVEEIVVVGSQIEGAKVTAALPVTVVDQSQLSSVAATSGDDLFRSIPQMGDVSFNSSYLPNSSNSARGDVGSVNLRNLGVGNTLVLLNGRRVVAHPTSRADENLVPVLTYNTNAIPVNGLKRMEVLRDGAAALYGSDAVAGVVNTVLQDDFDGLTVEAQYGAAEGTSLREGQLSLQAGKNFHEGRGNISLFANYTNRSALKAWDQDYTSSDNKTPLFAGTDYAGNTTLDDRTTATPWSSLTALQAVRQNGALLTSSAGAYHIQPSFNAACGPQLGGGICLASGAAATGATGADRNLRFDTAASFNPSVMPETERVNLFLTGKYDLTEEMTAFGEVGYYTATTHALQTSTTNLSSMPIAIAASNYYNPFGPTTFANGQANPNRLAGLSIGPEGVGSNMAAYNFADVGPNHVDVENTQWRFLAGLRGEKFGFHWEGALLYSQAEVEDVSDGISATLLERQMALSTPDAYNPFNGGTLGAPSIGDGAPSSQAAIDAIRVKTTRKSTSSLAMADFKISKVDLLTLPGGDLGFAAGIEHRRETQKDDRDDRLDGTITYTNSLTGVTYGNDLVGTSPSPDTKGSRNVTSAYVEFAIPVISPDMEIPLVHNFEAQIAGRYENFSDVGDVAKPKVALAWDVIDGVRFRGSWAQGFKAPNLEQVNATLVTRSNGRADWYRCEADVRAGRLANLQACVRPNTSERRSGNADLKPEESETWGLGLVYEPHFVPEEFGRFTFTVDYWRVKQEGIVGLFGGGNAITADYLARLNGSSYDAVVRAAPTADDIAAFAGTGLTPAGQILYVTDQYQNLLPQEARGLDIGVMWNLRGTEWGDFSVNFNAAHLIKFYRSPSAGVAELLAAQQAGEIDPAISISGGGDLIRRDGRPEWKWSASATWSYEQWQVGAFTQYVGEVNDFDLVDSAGVPWVVDSQITANLYGQYEFTEGLAANTRLRIGVRNLTDEKPPLESAGYMGDLYQPYSRYWYVSVRKSF</sequence>
<dbReference type="InterPro" id="IPR039426">
    <property type="entry name" value="TonB-dep_rcpt-like"/>
</dbReference>
<keyword evidence="6 8" id="KW-0472">Membrane</keyword>
<comment type="similarity">
    <text evidence="8 9">Belongs to the TonB-dependent receptor family.</text>
</comment>
<feature type="domain" description="TonB-dependent receptor plug" evidence="12">
    <location>
        <begin position="49"/>
        <end position="173"/>
    </location>
</feature>
<keyword evidence="13" id="KW-0675">Receptor</keyword>
<keyword evidence="10" id="KW-0732">Signal</keyword>
<dbReference type="InterPro" id="IPR000531">
    <property type="entry name" value="Beta-barrel_TonB"/>
</dbReference>
<evidence type="ECO:0000256" key="2">
    <source>
        <dbReference type="ARBA" id="ARBA00022448"/>
    </source>
</evidence>
<dbReference type="InterPro" id="IPR036942">
    <property type="entry name" value="Beta-barrel_TonB_sf"/>
</dbReference>
<keyword evidence="2 8" id="KW-0813">Transport</keyword>
<evidence type="ECO:0000256" key="10">
    <source>
        <dbReference type="SAM" id="SignalP"/>
    </source>
</evidence>
<dbReference type="SUPFAM" id="SSF56935">
    <property type="entry name" value="Porins"/>
    <property type="match status" value="1"/>
</dbReference>
<organism evidence="13 14">
    <name type="scientific">Phenylobacterium koreense</name>
    <dbReference type="NCBI Taxonomy" id="266125"/>
    <lineage>
        <taxon>Bacteria</taxon>
        <taxon>Pseudomonadati</taxon>
        <taxon>Pseudomonadota</taxon>
        <taxon>Alphaproteobacteria</taxon>
        <taxon>Caulobacterales</taxon>
        <taxon>Caulobacteraceae</taxon>
        <taxon>Phenylobacterium</taxon>
    </lineage>
</organism>
<evidence type="ECO:0000256" key="1">
    <source>
        <dbReference type="ARBA" id="ARBA00004571"/>
    </source>
</evidence>
<keyword evidence="14" id="KW-1185">Reference proteome</keyword>
<keyword evidence="3 8" id="KW-1134">Transmembrane beta strand</keyword>
<proteinExistence type="inferred from homology"/>
<evidence type="ECO:0000256" key="8">
    <source>
        <dbReference type="PROSITE-ProRule" id="PRU01360"/>
    </source>
</evidence>
<dbReference type="Gene3D" id="2.170.130.10">
    <property type="entry name" value="TonB-dependent receptor, plug domain"/>
    <property type="match status" value="1"/>
</dbReference>
<reference evidence="13 14" key="1">
    <citation type="submission" date="2024-06" db="EMBL/GenBank/DDBJ databases">
        <title>Genomic Encyclopedia of Type Strains, Phase IV (KMG-IV): sequencing the most valuable type-strain genomes for metagenomic binning, comparative biology and taxonomic classification.</title>
        <authorList>
            <person name="Goeker M."/>
        </authorList>
    </citation>
    <scope>NUCLEOTIDE SEQUENCE [LARGE SCALE GENOMIC DNA]</scope>
    <source>
        <strain evidence="13 14">DSM 17809</strain>
    </source>
</reference>
<evidence type="ECO:0000259" key="11">
    <source>
        <dbReference type="Pfam" id="PF00593"/>
    </source>
</evidence>
<dbReference type="RefSeq" id="WP_354297171.1">
    <property type="nucleotide sequence ID" value="NZ_JBEPLU010000001.1"/>
</dbReference>